<dbReference type="EMBL" id="MRCU01000009">
    <property type="protein sequence ID" value="RKK11513.1"/>
    <property type="molecule type" value="Genomic_DNA"/>
</dbReference>
<gene>
    <name evidence="2" type="ORF">BFJ65_g13394</name>
</gene>
<dbReference type="Proteomes" id="UP000270866">
    <property type="component" value="Chromosome 11"/>
</dbReference>
<organism evidence="2 3">
    <name type="scientific">Fusarium oxysporum f. sp. cepae</name>
    <dbReference type="NCBI Taxonomy" id="396571"/>
    <lineage>
        <taxon>Eukaryota</taxon>
        <taxon>Fungi</taxon>
        <taxon>Dikarya</taxon>
        <taxon>Ascomycota</taxon>
        <taxon>Pezizomycotina</taxon>
        <taxon>Sordariomycetes</taxon>
        <taxon>Hypocreomycetidae</taxon>
        <taxon>Hypocreales</taxon>
        <taxon>Nectriaceae</taxon>
        <taxon>Fusarium</taxon>
        <taxon>Fusarium oxysporum species complex</taxon>
    </lineage>
</organism>
<dbReference type="InterPro" id="IPR010730">
    <property type="entry name" value="HET"/>
</dbReference>
<proteinExistence type="predicted"/>
<evidence type="ECO:0000259" key="1">
    <source>
        <dbReference type="Pfam" id="PF06985"/>
    </source>
</evidence>
<protein>
    <recommendedName>
        <fullName evidence="1">Heterokaryon incompatibility domain-containing protein</fullName>
    </recommendedName>
</protein>
<sequence>MTDSQKTSKLATMAPDGKPLIRQSQYRPLDDGKDEIRLVTIKPLQSGSLVQCHLSTASLKDFRPEYLSFIHASGLVEHSVRRVLPKWIRSCKQRPQAPPGKDAFPVVPEPSQVAHRYRWGDFAALSYVWGEEKREIILLNGTPFPVTKNLEIALRALAINKEFQGDYKIWIDAICINQNDEVERGSQVRKMREIYGGAWAVVSWLGNNNGRADVKDAFHLLRTLASLSEDEQELTKLLIQRPGLVREEGFFALHELMKRSYWSRLWVIQEVVMGASFTILRCDDEILNWECFCNGISVLYRGHNWTLKDLLLEREYKRRNLRFSGWHITSLHLVHQALRELISYEGEGIGTRLGFRRLLQVASSGQCRDVRDKVFGLLGLMDPEIAREVGHDYSLSPPILFAAVTKAFIKHTNSLEPLRLANPWGRNGSPAWAADWAWKGRMPSWRPGSTFTGSISKTGASTLPPKPETVYNADNGTPAVYRFLEDWRYLQCDGFVLDAVGGLGAPERYSFEWDSDSIIPYPSWRSAYGNREETSNALMRALLGLRHTDHGGTQLHNLALSCLPSTFMKAFPQFVERKWSWLANQQGYYYKWEGWREAHDDFMLGEHPLGSFFTDSIPADAHESTYVDVYCNVREMVMERRFMLTKRGYLGWAPDNSLDEREENHTQIGDLVAILFGCSTPLILRPRGEGFVVVGEAYVEGFMNGESLCLIESGECEVQSFLLC</sequence>
<evidence type="ECO:0000313" key="2">
    <source>
        <dbReference type="EMBL" id="RKK11513.1"/>
    </source>
</evidence>
<dbReference type="PANTHER" id="PTHR24148:SF73">
    <property type="entry name" value="HET DOMAIN PROTEIN (AFU_ORTHOLOGUE AFUA_8G01020)"/>
    <property type="match status" value="1"/>
</dbReference>
<dbReference type="PANTHER" id="PTHR24148">
    <property type="entry name" value="ANKYRIN REPEAT DOMAIN-CONTAINING PROTEIN 39 HOMOLOG-RELATED"/>
    <property type="match status" value="1"/>
</dbReference>
<dbReference type="InterPro" id="IPR052895">
    <property type="entry name" value="HetReg/Transcr_Mod"/>
</dbReference>
<accession>A0A3L6N3K8</accession>
<dbReference type="Pfam" id="PF26639">
    <property type="entry name" value="Het-6_barrel"/>
    <property type="match status" value="1"/>
</dbReference>
<reference evidence="2 3" key="1">
    <citation type="journal article" date="2018" name="Sci. Rep.">
        <title>Characterisation of pathogen-specific regions and novel effector candidates in Fusarium oxysporum f. sp. cepae.</title>
        <authorList>
            <person name="Armitage A.D."/>
            <person name="Taylor A."/>
            <person name="Sobczyk M.K."/>
            <person name="Baxter L."/>
            <person name="Greenfield B.P."/>
            <person name="Bates H.J."/>
            <person name="Wilson F."/>
            <person name="Jackson A.C."/>
            <person name="Ott S."/>
            <person name="Harrison R.J."/>
            <person name="Clarkson J.P."/>
        </authorList>
    </citation>
    <scope>NUCLEOTIDE SEQUENCE [LARGE SCALE GENOMIC DNA]</scope>
    <source>
        <strain evidence="2 3">FoC_Fus2</strain>
    </source>
</reference>
<name>A0A3L6N3K8_FUSOX</name>
<dbReference type="AlphaFoldDB" id="A0A3L6N3K8"/>
<feature type="domain" description="Heterokaryon incompatibility" evidence="1">
    <location>
        <begin position="122"/>
        <end position="270"/>
    </location>
</feature>
<evidence type="ECO:0000313" key="3">
    <source>
        <dbReference type="Proteomes" id="UP000270866"/>
    </source>
</evidence>
<comment type="caution">
    <text evidence="2">The sequence shown here is derived from an EMBL/GenBank/DDBJ whole genome shotgun (WGS) entry which is preliminary data.</text>
</comment>
<dbReference type="Pfam" id="PF06985">
    <property type="entry name" value="HET"/>
    <property type="match status" value="1"/>
</dbReference>